<keyword evidence="1" id="KW-0472">Membrane</keyword>
<protein>
    <submittedName>
        <fullName evidence="2">Putative inorganic diphosphatase</fullName>
        <ecNumber evidence="2">3.6.1.1</ecNumber>
    </submittedName>
</protein>
<feature type="transmembrane region" description="Helical" evidence="1">
    <location>
        <begin position="50"/>
        <end position="71"/>
    </location>
</feature>
<dbReference type="AlphaFoldDB" id="A0A396JTI5"/>
<keyword evidence="1" id="KW-0812">Transmembrane</keyword>
<evidence type="ECO:0000256" key="1">
    <source>
        <dbReference type="SAM" id="Phobius"/>
    </source>
</evidence>
<dbReference type="Gramene" id="rna4827">
    <property type="protein sequence ID" value="RHN80852.1"/>
    <property type="gene ID" value="gene4827"/>
</dbReference>
<organism evidence="2">
    <name type="scientific">Medicago truncatula</name>
    <name type="common">Barrel medic</name>
    <name type="synonym">Medicago tribuloides</name>
    <dbReference type="NCBI Taxonomy" id="3880"/>
    <lineage>
        <taxon>Eukaryota</taxon>
        <taxon>Viridiplantae</taxon>
        <taxon>Streptophyta</taxon>
        <taxon>Embryophyta</taxon>
        <taxon>Tracheophyta</taxon>
        <taxon>Spermatophyta</taxon>
        <taxon>Magnoliopsida</taxon>
        <taxon>eudicotyledons</taxon>
        <taxon>Gunneridae</taxon>
        <taxon>Pentapetalae</taxon>
        <taxon>rosids</taxon>
        <taxon>fabids</taxon>
        <taxon>Fabales</taxon>
        <taxon>Fabaceae</taxon>
        <taxon>Papilionoideae</taxon>
        <taxon>50 kb inversion clade</taxon>
        <taxon>NPAAA clade</taxon>
        <taxon>Hologalegina</taxon>
        <taxon>IRL clade</taxon>
        <taxon>Trifolieae</taxon>
        <taxon>Medicago</taxon>
    </lineage>
</organism>
<dbReference type="GO" id="GO:0004427">
    <property type="term" value="F:inorganic diphosphate phosphatase activity"/>
    <property type="evidence" value="ECO:0007669"/>
    <property type="project" value="UniProtKB-EC"/>
</dbReference>
<dbReference type="EC" id="3.6.1.1" evidence="2"/>
<accession>A0A396JTI5</accession>
<gene>
    <name evidence="2" type="ORF">MtrunA17_Chr1g0192721</name>
</gene>
<reference evidence="2" key="1">
    <citation type="journal article" date="2018" name="Nat. Plants">
        <title>Whole-genome landscape of Medicago truncatula symbiotic genes.</title>
        <authorList>
            <person name="Pecrix Y."/>
            <person name="Gamas P."/>
            <person name="Carrere S."/>
        </authorList>
    </citation>
    <scope>NUCLEOTIDE SEQUENCE</scope>
    <source>
        <tissue evidence="2">Leaves</tissue>
    </source>
</reference>
<sequence length="148" mass="17278">MCRLRSYYSGFSVTHVQLWHTKMEMLSQFLTQILIHVAQPHVSEFEYETALIGILFALLQWLYVSSVRVLFAANHTEANIGYKAVKITTYVNARTTLEARKGKRKGFRCCFSLWCSDGLSSCCKLPVIGRLQKKRKIRKLNQRLLRRY</sequence>
<dbReference type="EMBL" id="PSQE01000001">
    <property type="protein sequence ID" value="RHN80852.1"/>
    <property type="molecule type" value="Genomic_DNA"/>
</dbReference>
<proteinExistence type="predicted"/>
<evidence type="ECO:0000313" key="2">
    <source>
        <dbReference type="EMBL" id="RHN80852.1"/>
    </source>
</evidence>
<comment type="caution">
    <text evidence="2">The sequence shown here is derived from an EMBL/GenBank/DDBJ whole genome shotgun (WGS) entry which is preliminary data.</text>
</comment>
<keyword evidence="2" id="KW-0378">Hydrolase</keyword>
<keyword evidence="1" id="KW-1133">Transmembrane helix</keyword>
<dbReference type="Proteomes" id="UP000265566">
    <property type="component" value="Chromosome 1"/>
</dbReference>
<name>A0A396JTI5_MEDTR</name>